<dbReference type="InterPro" id="IPR011711">
    <property type="entry name" value="GntR_C"/>
</dbReference>
<evidence type="ECO:0000313" key="5">
    <source>
        <dbReference type="EMBL" id="NEY91635.1"/>
    </source>
</evidence>
<dbReference type="InterPro" id="IPR036390">
    <property type="entry name" value="WH_DNA-bd_sf"/>
</dbReference>
<dbReference type="AlphaFoldDB" id="A0A6M0QW28"/>
<dbReference type="InterPro" id="IPR008920">
    <property type="entry name" value="TF_FadR/GntR_C"/>
</dbReference>
<evidence type="ECO:0000256" key="1">
    <source>
        <dbReference type="ARBA" id="ARBA00023015"/>
    </source>
</evidence>
<organism evidence="5 6">
    <name type="scientific">Tabrizicola oligotrophica</name>
    <dbReference type="NCBI Taxonomy" id="2710650"/>
    <lineage>
        <taxon>Bacteria</taxon>
        <taxon>Pseudomonadati</taxon>
        <taxon>Pseudomonadota</taxon>
        <taxon>Alphaproteobacteria</taxon>
        <taxon>Rhodobacterales</taxon>
        <taxon>Paracoccaceae</taxon>
        <taxon>Tabrizicola</taxon>
    </lineage>
</organism>
<protein>
    <submittedName>
        <fullName evidence="5">FCD domain-containing protein</fullName>
    </submittedName>
</protein>
<dbReference type="Gene3D" id="1.10.10.10">
    <property type="entry name" value="Winged helix-like DNA-binding domain superfamily/Winged helix DNA-binding domain"/>
    <property type="match status" value="1"/>
</dbReference>
<dbReference type="RefSeq" id="WP_164627253.1">
    <property type="nucleotide sequence ID" value="NZ_JAAIVJ010000011.1"/>
</dbReference>
<dbReference type="Pfam" id="PF00392">
    <property type="entry name" value="GntR"/>
    <property type="match status" value="1"/>
</dbReference>
<gene>
    <name evidence="5" type="ORF">G4Z14_15150</name>
</gene>
<dbReference type="PROSITE" id="PS50949">
    <property type="entry name" value="HTH_GNTR"/>
    <property type="match status" value="1"/>
</dbReference>
<dbReference type="SMART" id="SM00345">
    <property type="entry name" value="HTH_GNTR"/>
    <property type="match status" value="1"/>
</dbReference>
<comment type="caution">
    <text evidence="5">The sequence shown here is derived from an EMBL/GenBank/DDBJ whole genome shotgun (WGS) entry which is preliminary data.</text>
</comment>
<evidence type="ECO:0000256" key="2">
    <source>
        <dbReference type="ARBA" id="ARBA00023125"/>
    </source>
</evidence>
<dbReference type="Pfam" id="PF07729">
    <property type="entry name" value="FCD"/>
    <property type="match status" value="1"/>
</dbReference>
<dbReference type="InterPro" id="IPR036388">
    <property type="entry name" value="WH-like_DNA-bd_sf"/>
</dbReference>
<keyword evidence="1" id="KW-0805">Transcription regulation</keyword>
<dbReference type="EMBL" id="JAAIVJ010000011">
    <property type="protein sequence ID" value="NEY91635.1"/>
    <property type="molecule type" value="Genomic_DNA"/>
</dbReference>
<dbReference type="PANTHER" id="PTHR43537">
    <property type="entry name" value="TRANSCRIPTIONAL REGULATOR, GNTR FAMILY"/>
    <property type="match status" value="1"/>
</dbReference>
<keyword evidence="6" id="KW-1185">Reference proteome</keyword>
<dbReference type="SUPFAM" id="SSF46785">
    <property type="entry name" value="Winged helix' DNA-binding domain"/>
    <property type="match status" value="1"/>
</dbReference>
<name>A0A6M0QW28_9RHOB</name>
<dbReference type="GO" id="GO:0003677">
    <property type="term" value="F:DNA binding"/>
    <property type="evidence" value="ECO:0007669"/>
    <property type="project" value="UniProtKB-KW"/>
</dbReference>
<dbReference type="GO" id="GO:0003700">
    <property type="term" value="F:DNA-binding transcription factor activity"/>
    <property type="evidence" value="ECO:0007669"/>
    <property type="project" value="InterPro"/>
</dbReference>
<proteinExistence type="predicted"/>
<dbReference type="PANTHER" id="PTHR43537:SF20">
    <property type="entry name" value="HTH-TYPE TRANSCRIPTIONAL REPRESSOR GLAR"/>
    <property type="match status" value="1"/>
</dbReference>
<reference evidence="5 6" key="1">
    <citation type="submission" date="2020-02" db="EMBL/GenBank/DDBJ databases">
        <authorList>
            <person name="Chen W.-M."/>
        </authorList>
    </citation>
    <scope>NUCLEOTIDE SEQUENCE [LARGE SCALE GENOMIC DNA]</scope>
    <source>
        <strain evidence="5 6">KMS-5</strain>
    </source>
</reference>
<dbReference type="SMART" id="SM00895">
    <property type="entry name" value="FCD"/>
    <property type="match status" value="1"/>
</dbReference>
<evidence type="ECO:0000256" key="3">
    <source>
        <dbReference type="ARBA" id="ARBA00023163"/>
    </source>
</evidence>
<accession>A0A6M0QW28</accession>
<dbReference type="InterPro" id="IPR000524">
    <property type="entry name" value="Tscrpt_reg_HTH_GntR"/>
</dbReference>
<dbReference type="Proteomes" id="UP000477782">
    <property type="component" value="Unassembled WGS sequence"/>
</dbReference>
<keyword evidence="2" id="KW-0238">DNA-binding</keyword>
<dbReference type="SUPFAM" id="SSF48008">
    <property type="entry name" value="GntR ligand-binding domain-like"/>
    <property type="match status" value="1"/>
</dbReference>
<dbReference type="Gene3D" id="1.20.120.530">
    <property type="entry name" value="GntR ligand-binding domain-like"/>
    <property type="match status" value="1"/>
</dbReference>
<feature type="domain" description="HTH gntR-type" evidence="4">
    <location>
        <begin position="1"/>
        <end position="68"/>
    </location>
</feature>
<evidence type="ECO:0000313" key="6">
    <source>
        <dbReference type="Proteomes" id="UP000477782"/>
    </source>
</evidence>
<keyword evidence="3" id="KW-0804">Transcription</keyword>
<sequence length="222" mass="24599">MTLAEKAYDSLRRDIVAGHLKPGAPLRMAQLSERYDMGFSPLREALNRLQAERLVTSVALKGFSVAPLSMDEMWDATNTRILIESRALRLSIEQGGDEWEAGIVGTLHALMLQAARGTASEDDARALEVRHHAFHKALLVACGSGWLMEFFQRLYVESERYRHPMLAPRPGEPARDVQAEHEALARATLARDADLACALLADHYRRTAQRLESLMAPVAAAG</sequence>
<evidence type="ECO:0000259" key="4">
    <source>
        <dbReference type="PROSITE" id="PS50949"/>
    </source>
</evidence>